<comment type="similarity">
    <text evidence="3">Belongs to the glycosyltransferase 2 family.</text>
</comment>
<evidence type="ECO:0000256" key="2">
    <source>
        <dbReference type="ARBA" id="ARBA00004922"/>
    </source>
</evidence>
<dbReference type="GO" id="GO:0004581">
    <property type="term" value="F:dolichyl-phosphate beta-glucosyltransferase activity"/>
    <property type="evidence" value="ECO:0007669"/>
    <property type="project" value="UniProtKB-EC"/>
</dbReference>
<accession>A0A1F8GDJ5</accession>
<dbReference type="PANTHER" id="PTHR10859">
    <property type="entry name" value="GLYCOSYL TRANSFERASE"/>
    <property type="match status" value="1"/>
</dbReference>
<gene>
    <name evidence="14" type="ORF">A3A13_03525</name>
</gene>
<evidence type="ECO:0000256" key="6">
    <source>
        <dbReference type="ARBA" id="ARBA00022679"/>
    </source>
</evidence>
<keyword evidence="7" id="KW-0812">Transmembrane</keyword>
<comment type="catalytic activity">
    <reaction evidence="12">
        <text>a di-trans,poly-cis-dolichyl phosphate + UDP-alpha-D-glucose = a di-trans,poly-cis-dolichyl beta-D-glucosyl phosphate + UDP</text>
        <dbReference type="Rhea" id="RHEA:15401"/>
        <dbReference type="Rhea" id="RHEA-COMP:19498"/>
        <dbReference type="Rhea" id="RHEA-COMP:19502"/>
        <dbReference type="ChEBI" id="CHEBI:57525"/>
        <dbReference type="ChEBI" id="CHEBI:57683"/>
        <dbReference type="ChEBI" id="CHEBI:58223"/>
        <dbReference type="ChEBI" id="CHEBI:58885"/>
        <dbReference type="EC" id="2.4.1.117"/>
    </reaction>
    <physiologicalReaction direction="left-to-right" evidence="12">
        <dbReference type="Rhea" id="RHEA:15402"/>
    </physiologicalReaction>
</comment>
<keyword evidence="10" id="KW-1133">Transmembrane helix</keyword>
<dbReference type="Gene3D" id="3.90.550.10">
    <property type="entry name" value="Spore Coat Polysaccharide Biosynthesis Protein SpsA, Chain A"/>
    <property type="match status" value="1"/>
</dbReference>
<evidence type="ECO:0000256" key="11">
    <source>
        <dbReference type="ARBA" id="ARBA00023136"/>
    </source>
</evidence>
<dbReference type="CDD" id="cd04188">
    <property type="entry name" value="DPG_synthase"/>
    <property type="match status" value="1"/>
</dbReference>
<sequence length="243" mass="27334">MNLSVIIPAKNEEKNIKKTVMEVYSYLSGKNIDYEIIVAENNSTDKTVEVVKSLMSGIPTLQLLELVVKTKKPSKGYAVKQGMLKAKGDLRLFMDADNSTTVDHIEKAMPYFDQGYSVVIGSIGLEEAKIAAGSEPFWRKLFGKAGNLFIQAVVLPGISDTQRGFKIFTAKATKDIFSKITMYGWAFDVEALALARKFGYKIKEIPINWNNDPHTVSHPRLLDYLRFLAETVKIRLNLWTGKY</sequence>
<keyword evidence="11" id="KW-0472">Membrane</keyword>
<evidence type="ECO:0000256" key="8">
    <source>
        <dbReference type="ARBA" id="ARBA00022824"/>
    </source>
</evidence>
<keyword evidence="9" id="KW-0735">Signal-anchor</keyword>
<evidence type="ECO:0000256" key="9">
    <source>
        <dbReference type="ARBA" id="ARBA00022968"/>
    </source>
</evidence>
<dbReference type="AlphaFoldDB" id="A0A1F8GDJ5"/>
<dbReference type="EMBL" id="MGKJ01000019">
    <property type="protein sequence ID" value="OGN23454.1"/>
    <property type="molecule type" value="Genomic_DNA"/>
</dbReference>
<dbReference type="Pfam" id="PF00535">
    <property type="entry name" value="Glycos_transf_2"/>
    <property type="match status" value="1"/>
</dbReference>
<dbReference type="GO" id="GO:0006487">
    <property type="term" value="P:protein N-linked glycosylation"/>
    <property type="evidence" value="ECO:0007669"/>
    <property type="project" value="TreeGrafter"/>
</dbReference>
<dbReference type="PANTHER" id="PTHR10859:SF91">
    <property type="entry name" value="DOLICHYL-PHOSPHATE BETA-GLUCOSYLTRANSFERASE"/>
    <property type="match status" value="1"/>
</dbReference>
<evidence type="ECO:0000313" key="15">
    <source>
        <dbReference type="Proteomes" id="UP000178911"/>
    </source>
</evidence>
<evidence type="ECO:0000256" key="3">
    <source>
        <dbReference type="ARBA" id="ARBA00006739"/>
    </source>
</evidence>
<comment type="subcellular location">
    <subcellularLocation>
        <location evidence="1">Endoplasmic reticulum membrane</location>
        <topology evidence="1">Single-pass membrane protein</topology>
    </subcellularLocation>
</comment>
<evidence type="ECO:0000256" key="5">
    <source>
        <dbReference type="ARBA" id="ARBA00022676"/>
    </source>
</evidence>
<evidence type="ECO:0000256" key="4">
    <source>
        <dbReference type="ARBA" id="ARBA00012583"/>
    </source>
</evidence>
<evidence type="ECO:0000256" key="1">
    <source>
        <dbReference type="ARBA" id="ARBA00004389"/>
    </source>
</evidence>
<evidence type="ECO:0000256" key="10">
    <source>
        <dbReference type="ARBA" id="ARBA00022989"/>
    </source>
</evidence>
<comment type="pathway">
    <text evidence="2">Protein modification; protein glycosylation.</text>
</comment>
<feature type="domain" description="Glycosyltransferase 2-like" evidence="13">
    <location>
        <begin position="4"/>
        <end position="158"/>
    </location>
</feature>
<evidence type="ECO:0000313" key="14">
    <source>
        <dbReference type="EMBL" id="OGN23454.1"/>
    </source>
</evidence>
<organism evidence="14 15">
    <name type="scientific">Candidatus Yanofskybacteria bacterium RIFCSPLOWO2_01_FULL_43_22</name>
    <dbReference type="NCBI Taxonomy" id="1802695"/>
    <lineage>
        <taxon>Bacteria</taxon>
        <taxon>Candidatus Yanofskyibacteriota</taxon>
    </lineage>
</organism>
<dbReference type="InterPro" id="IPR001173">
    <property type="entry name" value="Glyco_trans_2-like"/>
</dbReference>
<reference evidence="14 15" key="1">
    <citation type="journal article" date="2016" name="Nat. Commun.">
        <title>Thousands of microbial genomes shed light on interconnected biogeochemical processes in an aquifer system.</title>
        <authorList>
            <person name="Anantharaman K."/>
            <person name="Brown C.T."/>
            <person name="Hug L.A."/>
            <person name="Sharon I."/>
            <person name="Castelle C.J."/>
            <person name="Probst A.J."/>
            <person name="Thomas B.C."/>
            <person name="Singh A."/>
            <person name="Wilkins M.J."/>
            <person name="Karaoz U."/>
            <person name="Brodie E.L."/>
            <person name="Williams K.H."/>
            <person name="Hubbard S.S."/>
            <person name="Banfield J.F."/>
        </authorList>
    </citation>
    <scope>NUCLEOTIDE SEQUENCE [LARGE SCALE GENOMIC DNA]</scope>
</reference>
<dbReference type="EC" id="2.4.1.117" evidence="4"/>
<dbReference type="InterPro" id="IPR029044">
    <property type="entry name" value="Nucleotide-diphossugar_trans"/>
</dbReference>
<evidence type="ECO:0000256" key="12">
    <source>
        <dbReference type="ARBA" id="ARBA00045097"/>
    </source>
</evidence>
<dbReference type="InterPro" id="IPR035518">
    <property type="entry name" value="DPG_synthase"/>
</dbReference>
<proteinExistence type="inferred from homology"/>
<dbReference type="SUPFAM" id="SSF53448">
    <property type="entry name" value="Nucleotide-diphospho-sugar transferases"/>
    <property type="match status" value="1"/>
</dbReference>
<evidence type="ECO:0000259" key="13">
    <source>
        <dbReference type="Pfam" id="PF00535"/>
    </source>
</evidence>
<keyword evidence="6" id="KW-0808">Transferase</keyword>
<keyword evidence="8" id="KW-0256">Endoplasmic reticulum</keyword>
<comment type="caution">
    <text evidence="14">The sequence shown here is derived from an EMBL/GenBank/DDBJ whole genome shotgun (WGS) entry which is preliminary data.</text>
</comment>
<dbReference type="Proteomes" id="UP000178911">
    <property type="component" value="Unassembled WGS sequence"/>
</dbReference>
<name>A0A1F8GDJ5_9BACT</name>
<evidence type="ECO:0000256" key="7">
    <source>
        <dbReference type="ARBA" id="ARBA00022692"/>
    </source>
</evidence>
<dbReference type="STRING" id="1802695.A3A13_03525"/>
<protein>
    <recommendedName>
        <fullName evidence="4">dolichyl-phosphate beta-glucosyltransferase</fullName>
        <ecNumber evidence="4">2.4.1.117</ecNumber>
    </recommendedName>
</protein>
<keyword evidence="5" id="KW-0328">Glycosyltransferase</keyword>